<gene>
    <name evidence="2" type="ORF">PLICRDRAFT_180773</name>
</gene>
<evidence type="ECO:0000256" key="1">
    <source>
        <dbReference type="SAM" id="MobiDB-lite"/>
    </source>
</evidence>
<feature type="region of interest" description="Disordered" evidence="1">
    <location>
        <begin position="152"/>
        <end position="174"/>
    </location>
</feature>
<feature type="region of interest" description="Disordered" evidence="1">
    <location>
        <begin position="1"/>
        <end position="25"/>
    </location>
</feature>
<dbReference type="AlphaFoldDB" id="A0A0C9T4K5"/>
<feature type="compositionally biased region" description="Polar residues" evidence="1">
    <location>
        <begin position="392"/>
        <end position="404"/>
    </location>
</feature>
<evidence type="ECO:0000313" key="2">
    <source>
        <dbReference type="EMBL" id="KII83043.1"/>
    </source>
</evidence>
<organism evidence="2 3">
    <name type="scientific">Plicaturopsis crispa FD-325 SS-3</name>
    <dbReference type="NCBI Taxonomy" id="944288"/>
    <lineage>
        <taxon>Eukaryota</taxon>
        <taxon>Fungi</taxon>
        <taxon>Dikarya</taxon>
        <taxon>Basidiomycota</taxon>
        <taxon>Agaricomycotina</taxon>
        <taxon>Agaricomycetes</taxon>
        <taxon>Agaricomycetidae</taxon>
        <taxon>Amylocorticiales</taxon>
        <taxon>Amylocorticiaceae</taxon>
        <taxon>Plicatura</taxon>
        <taxon>Plicaturopsis crispa</taxon>
    </lineage>
</organism>
<sequence length="1044" mass="117302">MPIPLISNPANPRHAIERDRDRPNIAPAGGMSIFENPNAPIEDVLDEYVRQRARTSNPRLSPAMIICSDGRSISDGRDSQGRLRARGVGRDGAVVIENPETRIPEVHRCWGVGWFAYLSPPLADNPVLTSDAPTAPVPPLSTDAEELMNDFITNYPTDSSSPDPGSTSSSSFEMQDVYDGPAVSLFGTACSDPLAALDLGSADTPIEIRRRQTTRPTPLLPKAPPMDFSDATLADEDDDMPELQSVSSYEPGEMSEDSESSSSSELDYTYDDEDSFITGRHDMPLPRGARLLSRFCPRDPDSDDFYNGIPACYICEEPKPDCYHTTLPPTTDNVYTVGDEWVHAYLHAVLSLGDKQREKDFRQAQAGYRRHGNSSISTASPILDGARPSGPPHSSQPNGWSTPSRYAHSSHKHPDTPRPTTPDSPDPFEARFDIPSRRTQALSLRGCFGTLDQPLLVNFPFFSPPQPRRLAPPKNEREKVRRCGQLTYWILQVNGVRTMRSQIEVLLFRIAFTIVAREWGIFDKVERNIMARLNREFRLSATALRNHYTFPYGCPFLHDDEASFLYYAMLIFRMHKRPSIAFDIERLLRLEFTDSRPVRYLLRAGFLDRRSNGRSTRRAAPGSLSANARLVMSTLVRLTALTASAAADARISPSYILVYAKTVLLARPIYSDSTNWHHCPRYPFLAHADRLIAIMKTSVKSVDLFPSFLTDIEAFLSAHVPAYPFLAYARRLIAIMKTLYKFVFTSTSDFSLLLILFLRASVNSFPARVPQLVAVMQTAFMFVIPFKSDQSFSLISSLRALVNSFPARVCVLSDAARTFLHYKSPVLILPSLSWISRENAQGPLLLMDSCFYLHISSYLHPYPPPLVVPRAWKRDCRPPPCRRRRPYSSHILAHIFSPPISWTLSGAFAGSRALEIQSVLTSHIARDPEVPVPPDACRLRPVDENIPDLFPGAYSTPPPLSASSFVFIVNDADLLAYRTEGYEPIWEYPPDFDQTDPRLISEPDLEIPETPNSDYDLIYQSLARKQFRHNDSFASHPRKCLRRL</sequence>
<protein>
    <submittedName>
        <fullName evidence="2">Uncharacterized protein</fullName>
    </submittedName>
</protein>
<proteinExistence type="predicted"/>
<dbReference type="EMBL" id="KN832586">
    <property type="protein sequence ID" value="KII83043.1"/>
    <property type="molecule type" value="Genomic_DNA"/>
</dbReference>
<name>A0A0C9T4K5_PLICR</name>
<accession>A0A0C9T4K5</accession>
<feature type="compositionally biased region" description="Basic and acidic residues" evidence="1">
    <location>
        <begin position="14"/>
        <end position="23"/>
    </location>
</feature>
<reference evidence="2 3" key="1">
    <citation type="submission" date="2014-06" db="EMBL/GenBank/DDBJ databases">
        <title>Evolutionary Origins and Diversification of the Mycorrhizal Mutualists.</title>
        <authorList>
            <consortium name="DOE Joint Genome Institute"/>
            <consortium name="Mycorrhizal Genomics Consortium"/>
            <person name="Kohler A."/>
            <person name="Kuo A."/>
            <person name="Nagy L.G."/>
            <person name="Floudas D."/>
            <person name="Copeland A."/>
            <person name="Barry K.W."/>
            <person name="Cichocki N."/>
            <person name="Veneault-Fourrey C."/>
            <person name="LaButti K."/>
            <person name="Lindquist E.A."/>
            <person name="Lipzen A."/>
            <person name="Lundell T."/>
            <person name="Morin E."/>
            <person name="Murat C."/>
            <person name="Riley R."/>
            <person name="Ohm R."/>
            <person name="Sun H."/>
            <person name="Tunlid A."/>
            <person name="Henrissat B."/>
            <person name="Grigoriev I.V."/>
            <person name="Hibbett D.S."/>
            <person name="Martin F."/>
        </authorList>
    </citation>
    <scope>NUCLEOTIDE SEQUENCE [LARGE SCALE GENOMIC DNA]</scope>
    <source>
        <strain evidence="2 3">FD-325 SS-3</strain>
    </source>
</reference>
<dbReference type="HOGENOM" id="CLU_292061_0_0_1"/>
<feature type="compositionally biased region" description="Low complexity" evidence="1">
    <location>
        <begin position="156"/>
        <end position="171"/>
    </location>
</feature>
<feature type="region of interest" description="Disordered" evidence="1">
    <location>
        <begin position="362"/>
        <end position="431"/>
    </location>
</feature>
<feature type="region of interest" description="Disordered" evidence="1">
    <location>
        <begin position="206"/>
        <end position="267"/>
    </location>
</feature>
<keyword evidence="3" id="KW-1185">Reference proteome</keyword>
<evidence type="ECO:0000313" key="3">
    <source>
        <dbReference type="Proteomes" id="UP000053263"/>
    </source>
</evidence>
<dbReference type="Proteomes" id="UP000053263">
    <property type="component" value="Unassembled WGS sequence"/>
</dbReference>